<dbReference type="EMBL" id="HBKQ01020896">
    <property type="protein sequence ID" value="CAE2236688.1"/>
    <property type="molecule type" value="Transcribed_RNA"/>
</dbReference>
<dbReference type="SMART" id="SM00822">
    <property type="entry name" value="PKS_KR"/>
    <property type="match status" value="1"/>
</dbReference>
<dbReference type="PANTHER" id="PTHR42901:SF1">
    <property type="entry name" value="ALCOHOL DEHYDROGENASE"/>
    <property type="match status" value="1"/>
</dbReference>
<gene>
    <name evidence="6" type="ORF">OAUR00152_LOCUS14141</name>
</gene>
<dbReference type="InterPro" id="IPR057326">
    <property type="entry name" value="KR_dom"/>
</dbReference>
<feature type="domain" description="Ketoreductase" evidence="5">
    <location>
        <begin position="73"/>
        <end position="259"/>
    </location>
</feature>
<dbReference type="InterPro" id="IPR036291">
    <property type="entry name" value="NAD(P)-bd_dom_sf"/>
</dbReference>
<dbReference type="Pfam" id="PF00106">
    <property type="entry name" value="adh_short"/>
    <property type="match status" value="1"/>
</dbReference>
<dbReference type="PANTHER" id="PTHR42901">
    <property type="entry name" value="ALCOHOL DEHYDROGENASE"/>
    <property type="match status" value="1"/>
</dbReference>
<evidence type="ECO:0000256" key="3">
    <source>
        <dbReference type="RuleBase" id="RU000363"/>
    </source>
</evidence>
<name>A0A7S4MQF1_9STRA</name>
<evidence type="ECO:0000259" key="5">
    <source>
        <dbReference type="SMART" id="SM00822"/>
    </source>
</evidence>
<organism evidence="6">
    <name type="scientific">Odontella aurita</name>
    <dbReference type="NCBI Taxonomy" id="265563"/>
    <lineage>
        <taxon>Eukaryota</taxon>
        <taxon>Sar</taxon>
        <taxon>Stramenopiles</taxon>
        <taxon>Ochrophyta</taxon>
        <taxon>Bacillariophyta</taxon>
        <taxon>Mediophyceae</taxon>
        <taxon>Biddulphiophycidae</taxon>
        <taxon>Eupodiscales</taxon>
        <taxon>Odontellaceae</taxon>
        <taxon>Odontella</taxon>
    </lineage>
</organism>
<feature type="transmembrane region" description="Helical" evidence="4">
    <location>
        <begin position="204"/>
        <end position="225"/>
    </location>
</feature>
<reference evidence="6" key="1">
    <citation type="submission" date="2021-01" db="EMBL/GenBank/DDBJ databases">
        <authorList>
            <person name="Corre E."/>
            <person name="Pelletier E."/>
            <person name="Niang G."/>
            <person name="Scheremetjew M."/>
            <person name="Finn R."/>
            <person name="Kale V."/>
            <person name="Holt S."/>
            <person name="Cochrane G."/>
            <person name="Meng A."/>
            <person name="Brown T."/>
            <person name="Cohen L."/>
        </authorList>
    </citation>
    <scope>NUCLEOTIDE SEQUENCE</scope>
    <source>
        <strain evidence="6">Isolate 1302-5</strain>
    </source>
</reference>
<dbReference type="InterPro" id="IPR002347">
    <property type="entry name" value="SDR_fam"/>
</dbReference>
<keyword evidence="4" id="KW-0472">Membrane</keyword>
<proteinExistence type="inferred from homology"/>
<keyword evidence="2" id="KW-0560">Oxidoreductase</keyword>
<dbReference type="CDD" id="cd05233">
    <property type="entry name" value="SDR_c"/>
    <property type="match status" value="1"/>
</dbReference>
<dbReference type="AlphaFoldDB" id="A0A7S4MQF1"/>
<dbReference type="PRINTS" id="PR00080">
    <property type="entry name" value="SDRFAMILY"/>
</dbReference>
<accession>A0A7S4MQF1</accession>
<evidence type="ECO:0000256" key="4">
    <source>
        <dbReference type="SAM" id="Phobius"/>
    </source>
</evidence>
<evidence type="ECO:0000313" key="6">
    <source>
        <dbReference type="EMBL" id="CAE2236688.1"/>
    </source>
</evidence>
<evidence type="ECO:0000256" key="2">
    <source>
        <dbReference type="ARBA" id="ARBA00023002"/>
    </source>
</evidence>
<keyword evidence="4" id="KW-1133">Transmembrane helix</keyword>
<dbReference type="PRINTS" id="PR00081">
    <property type="entry name" value="GDHRDH"/>
</dbReference>
<sequence>MYNSAPKPQSFRAAAREWRNNRIMRRREAQRLRRVAIMDELIALQHLKRRAGLSGRSERVMDENKEGNEAPLGYALVTGASRGIGRAIAVELARWEVPLILVARDIAKLTSLAADLVTCYGVKVCILQADLAKPDAAAMIHRTTKKAGLKVDVLVNNAGVCTHGELVESNPSDIQRMVQVNSGSVAMLSHLYGKDMKHQRRGRVLFVSSVVGAVPAGPGVAIYAATKAFEKALALSMSRELEKNGIGVTVMCPGAVKGTEFAKSSMTESAACWKLPFYPRSAPEVATRGVRALLAGDPEVYPGWQNR</sequence>
<dbReference type="Gene3D" id="3.40.50.720">
    <property type="entry name" value="NAD(P)-binding Rossmann-like Domain"/>
    <property type="match status" value="1"/>
</dbReference>
<protein>
    <recommendedName>
        <fullName evidence="5">Ketoreductase domain-containing protein</fullName>
    </recommendedName>
</protein>
<dbReference type="SUPFAM" id="SSF51735">
    <property type="entry name" value="NAD(P)-binding Rossmann-fold domains"/>
    <property type="match status" value="1"/>
</dbReference>
<keyword evidence="4" id="KW-0812">Transmembrane</keyword>
<evidence type="ECO:0000256" key="1">
    <source>
        <dbReference type="ARBA" id="ARBA00006484"/>
    </source>
</evidence>
<dbReference type="GO" id="GO:0016491">
    <property type="term" value="F:oxidoreductase activity"/>
    <property type="evidence" value="ECO:0007669"/>
    <property type="project" value="UniProtKB-KW"/>
</dbReference>
<comment type="similarity">
    <text evidence="1 3">Belongs to the short-chain dehydrogenases/reductases (SDR) family.</text>
</comment>